<sequence>MVYGLTVVWTEVTPELCEVCGAEFGPGTVLVGWRPGSPGCRTYCCRACDHITQVPADQIRHRWVADRSRRRQG</sequence>
<reference evidence="2" key="2">
    <citation type="submission" date="2016-02" db="EMBL/GenBank/DDBJ databases">
        <title>Draft genome sequence of five rapidly growing Mycobacterium species.</title>
        <authorList>
            <person name="Katahira K."/>
            <person name="Gotou Y."/>
            <person name="Iida K."/>
            <person name="Ogura Y."/>
            <person name="Hayashi T."/>
        </authorList>
    </citation>
    <scope>NUCLEOTIDE SEQUENCE [LARGE SCALE GENOMIC DNA]</scope>
    <source>
        <strain evidence="2">JCM15654</strain>
    </source>
</reference>
<dbReference type="EMBL" id="BCSX01000038">
    <property type="protein sequence ID" value="GAS90072.1"/>
    <property type="molecule type" value="Genomic_DNA"/>
</dbReference>
<gene>
    <name evidence="1" type="ORF">RMCB_4168</name>
</gene>
<evidence type="ECO:0000313" key="2">
    <source>
        <dbReference type="Proteomes" id="UP000069620"/>
    </source>
</evidence>
<dbReference type="AlphaFoldDB" id="A0A100W1T2"/>
<evidence type="ECO:0000313" key="1">
    <source>
        <dbReference type="EMBL" id="GAS90072.1"/>
    </source>
</evidence>
<dbReference type="STRING" id="146020.RMCB_4168"/>
<protein>
    <submittedName>
        <fullName evidence="1">GDNF-inducible zinc finger protein 1</fullName>
    </submittedName>
</protein>
<organism evidence="1 2">
    <name type="scientific">Mycolicibacterium brisbanense</name>
    <dbReference type="NCBI Taxonomy" id="146020"/>
    <lineage>
        <taxon>Bacteria</taxon>
        <taxon>Bacillati</taxon>
        <taxon>Actinomycetota</taxon>
        <taxon>Actinomycetes</taxon>
        <taxon>Mycobacteriales</taxon>
        <taxon>Mycobacteriaceae</taxon>
        <taxon>Mycolicibacterium</taxon>
    </lineage>
</organism>
<accession>A0A100W1T2</accession>
<dbReference type="Proteomes" id="UP000069620">
    <property type="component" value="Unassembled WGS sequence"/>
</dbReference>
<comment type="caution">
    <text evidence="1">The sequence shown here is derived from an EMBL/GenBank/DDBJ whole genome shotgun (WGS) entry which is preliminary data.</text>
</comment>
<proteinExistence type="predicted"/>
<name>A0A100W1T2_9MYCO</name>
<reference evidence="2" key="1">
    <citation type="journal article" date="2016" name="Genome Announc.">
        <title>Draft Genome Sequences of Five Rapidly Growing Mycobacterium Species, M. thermoresistibile, M. fortuitum subsp. acetamidolyticum, M. canariasense, M. brisbanense, and M. novocastrense.</title>
        <authorList>
            <person name="Katahira K."/>
            <person name="Ogura Y."/>
            <person name="Gotoh Y."/>
            <person name="Hayashi T."/>
        </authorList>
    </citation>
    <scope>NUCLEOTIDE SEQUENCE [LARGE SCALE GENOMIC DNA]</scope>
    <source>
        <strain evidence="2">JCM15654</strain>
    </source>
</reference>
<keyword evidence="2" id="KW-1185">Reference proteome</keyword>